<dbReference type="SUPFAM" id="SSF50974">
    <property type="entry name" value="Nitrous oxide reductase, N-terminal domain"/>
    <property type="match status" value="2"/>
</dbReference>
<dbReference type="PANTHER" id="PTHR47197">
    <property type="entry name" value="PROTEIN NIRF"/>
    <property type="match status" value="1"/>
</dbReference>
<dbReference type="InterPro" id="IPR011045">
    <property type="entry name" value="N2O_reductase_N"/>
</dbReference>
<dbReference type="RefSeq" id="WP_337310908.1">
    <property type="nucleotide sequence ID" value="NZ_JAEKNS010000074.1"/>
</dbReference>
<feature type="compositionally biased region" description="Pro residues" evidence="1">
    <location>
        <begin position="44"/>
        <end position="63"/>
    </location>
</feature>
<evidence type="ECO:0000256" key="1">
    <source>
        <dbReference type="SAM" id="MobiDB-lite"/>
    </source>
</evidence>
<name>A0A2W5ZFW7_9BACT</name>
<dbReference type="Gene3D" id="2.130.10.10">
    <property type="entry name" value="YVTN repeat-like/Quinoprotein amine dehydrogenase"/>
    <property type="match status" value="4"/>
</dbReference>
<gene>
    <name evidence="3" type="ORF">DLM65_00030</name>
    <name evidence="2" type="ORF">JF886_06920</name>
</gene>
<sequence>MTEEPEAGAPVDSPPPAAVRAGGRGWGVRETRPRQLDPWDVPAQPEPPTFAPGAYVPPAPAPTQPAALVHTLLPTPIRIPPQPPSPSPSPSRPQPTPPPPGFPTNKQVAAIGIAAAVVVAGIGVSLFRGHSAVTPPVVAAPPGGAVAVVHSGPAMLVTVSLTGGSAGRSIALPGSPTTMVTTHDGTKAFLLDTTHGEVIPVDLVQGRALTPIPVGKLPIDEDLSPDGTTLYVIDNLAGTLIPIDTASNIPRPAQQVGQGLASFTKSPSGPTAVIAAYSSPGQPGVLVFYNTTTGAAAGVVVGRNTPTNVVYTPEGATVWVTEEGVGNQPGVVVPIDARTHAVGAPIAVGHSPAGAAMSPDGHTLVVTNTIDRSLTIVDLTRRAAVATVAVGAGPTRVEISADGTTAWVANVLDRSLLSVDLRSHRSGATVALTTSPSDLTLPKAGGRAWVLFQSTAGNVRFLTAHNTFGRTLQIGNGPNVVVNADSTTAWAINTLSDSVQRIDVNGESVGPAVHVARAPGEAVLTPDHRTLLVLSFGDGTQRGSLTPVDTQTLKAGTPLLVGVAPAGLTLAPDGGTAYIYNHQTNSLTVVDLRLWRVHADIQLPCSPTQIVLTPDGTALFANCNASSAVIPVKTNDLSLGPPILVAPNPRLVMSNQGKVVIVMTSGGLQEIDPGTNKVVLSHAETGNIVGIVATPDDNTLIAIENTGGAVLMLHTATLVTDSSIAVGTRPGDLQLTPNGSRAYVLDSATQKLYVIDVLAGKLAASIDVTPNAESVVVPSHQ</sequence>
<dbReference type="PANTHER" id="PTHR47197:SF3">
    <property type="entry name" value="DIHYDRO-HEME D1 DEHYDROGENASE"/>
    <property type="match status" value="1"/>
</dbReference>
<proteinExistence type="predicted"/>
<accession>A0A934JWL5</accession>
<comment type="caution">
    <text evidence="3">The sequence shown here is derived from an EMBL/GenBank/DDBJ whole genome shotgun (WGS) entry which is preliminary data.</text>
</comment>
<organism evidence="3 4">
    <name type="scientific">Candidatus Aeolococcus gillhamiae</name>
    <dbReference type="NCBI Taxonomy" id="3127015"/>
    <lineage>
        <taxon>Bacteria</taxon>
        <taxon>Bacillati</taxon>
        <taxon>Candidatus Dormiibacterota</taxon>
        <taxon>Candidatus Dormibacteria</taxon>
        <taxon>Candidatus Aeolococcales</taxon>
        <taxon>Candidatus Aeolococcaceae</taxon>
        <taxon>Candidatus Aeolococcus</taxon>
    </lineage>
</organism>
<reference evidence="3 4" key="1">
    <citation type="journal article" date="2017" name="Nature">
        <title>Atmospheric trace gases support primary production in Antarctic desert surface soil.</title>
        <authorList>
            <person name="Ji M."/>
            <person name="Greening C."/>
            <person name="Vanwonterghem I."/>
            <person name="Carere C.R."/>
            <person name="Bay S.K."/>
            <person name="Steen J.A."/>
            <person name="Montgomery K."/>
            <person name="Lines T."/>
            <person name="Beardall J."/>
            <person name="van Dorst J."/>
            <person name="Snape I."/>
            <person name="Stott M.B."/>
            <person name="Hugenholtz P."/>
            <person name="Ferrari B.C."/>
        </authorList>
    </citation>
    <scope>NUCLEOTIDE SEQUENCE [LARGE SCALE GENOMIC DNA]</scope>
    <source>
        <strain evidence="3">RRmetagenome_bin12</strain>
    </source>
</reference>
<accession>A0A2W5ZFW7</accession>
<dbReference type="EMBL" id="QHBU01000001">
    <property type="protein sequence ID" value="PZR84372.1"/>
    <property type="molecule type" value="Genomic_DNA"/>
</dbReference>
<feature type="compositionally biased region" description="Pro residues" evidence="1">
    <location>
        <begin position="77"/>
        <end position="102"/>
    </location>
</feature>
<evidence type="ECO:0000313" key="3">
    <source>
        <dbReference type="EMBL" id="PZR84372.1"/>
    </source>
</evidence>
<reference evidence="3" key="2">
    <citation type="submission" date="2018-05" db="EMBL/GenBank/DDBJ databases">
        <authorList>
            <person name="Ferrari B."/>
        </authorList>
    </citation>
    <scope>NUCLEOTIDE SEQUENCE</scope>
    <source>
        <strain evidence="3">RRmetagenome_bin12</strain>
    </source>
</reference>
<dbReference type="Proteomes" id="UP000248724">
    <property type="component" value="Unassembled WGS sequence"/>
</dbReference>
<evidence type="ECO:0000313" key="2">
    <source>
        <dbReference type="EMBL" id="MBJ7594584.1"/>
    </source>
</evidence>
<evidence type="ECO:0000313" key="4">
    <source>
        <dbReference type="Proteomes" id="UP000248724"/>
    </source>
</evidence>
<reference evidence="2 5" key="3">
    <citation type="submission" date="2020-10" db="EMBL/GenBank/DDBJ databases">
        <title>Ca. Dormibacterota MAGs.</title>
        <authorList>
            <person name="Montgomery K."/>
        </authorList>
    </citation>
    <scope>NUCLEOTIDE SEQUENCE [LARGE SCALE GENOMIC DNA]</scope>
    <source>
        <strain evidence="2">SC8812_S17_18</strain>
    </source>
</reference>
<feature type="compositionally biased region" description="Basic and acidic residues" evidence="1">
    <location>
        <begin position="27"/>
        <end position="37"/>
    </location>
</feature>
<feature type="region of interest" description="Disordered" evidence="1">
    <location>
        <begin position="1"/>
        <end position="106"/>
    </location>
</feature>
<dbReference type="EMBL" id="JAEKNS010000074">
    <property type="protein sequence ID" value="MBJ7594584.1"/>
    <property type="molecule type" value="Genomic_DNA"/>
</dbReference>
<dbReference type="AlphaFoldDB" id="A0A2W5ZFW7"/>
<dbReference type="InterPro" id="IPR015943">
    <property type="entry name" value="WD40/YVTN_repeat-like_dom_sf"/>
</dbReference>
<dbReference type="InterPro" id="IPR051200">
    <property type="entry name" value="Host-pathogen_enzymatic-act"/>
</dbReference>
<evidence type="ECO:0000313" key="5">
    <source>
        <dbReference type="Proteomes" id="UP000606991"/>
    </source>
</evidence>
<protein>
    <submittedName>
        <fullName evidence="2">YncE family protein</fullName>
    </submittedName>
</protein>
<dbReference type="Proteomes" id="UP000606991">
    <property type="component" value="Unassembled WGS sequence"/>
</dbReference>